<dbReference type="InterPro" id="IPR044855">
    <property type="entry name" value="CoA-Trfase_III_dom3_sf"/>
</dbReference>
<evidence type="ECO:0000313" key="1">
    <source>
        <dbReference type="EMBL" id="ABG64329.1"/>
    </source>
</evidence>
<organism evidence="1">
    <name type="scientific">Chelativorans sp. (strain BNC1)</name>
    <dbReference type="NCBI Taxonomy" id="266779"/>
    <lineage>
        <taxon>Bacteria</taxon>
        <taxon>Pseudomonadati</taxon>
        <taxon>Pseudomonadota</taxon>
        <taxon>Alphaproteobacteria</taxon>
        <taxon>Hyphomicrobiales</taxon>
        <taxon>Phyllobacteriaceae</taxon>
        <taxon>Chelativorans</taxon>
    </lineage>
</organism>
<protein>
    <submittedName>
        <fullName evidence="1">L-carnitine dehydratase/bile acid-inducible protein F</fullName>
    </submittedName>
</protein>
<dbReference type="InterPro" id="IPR003673">
    <property type="entry name" value="CoA-Trfase_fam_III"/>
</dbReference>
<dbReference type="GO" id="GO:0003824">
    <property type="term" value="F:catalytic activity"/>
    <property type="evidence" value="ECO:0007669"/>
    <property type="project" value="InterPro"/>
</dbReference>
<dbReference type="PANTHER" id="PTHR48228">
    <property type="entry name" value="SUCCINYL-COA--D-CITRAMALATE COA-TRANSFERASE"/>
    <property type="match status" value="1"/>
</dbReference>
<sequence precursor="true">MLVLDFSTLLPGPMATLVMADAGADVVKIERAGTGDDMRGYEPAIEGASVNFTMLNRGKSSIEIDLKAPGSLARLRPLLEKADVLVEQFRPGVMDRLGLGYEDVKSLNPDIIYCSISGWGQTGPKAHLPGHDINYMAETGVLGLSVGADGAPVLPPVLAADIAGGAYPAMINILLALRRRDQSGKGCWIDISMGENLFPFVYWALGNLNAVGRGPIPGGETVTGGTPRYQIYRTRDNKFIAAAPLEDKFWKNFTTVVGLPAALCDDTKDPIRTQAAIAEIVASRDAAEWASAFAGKDVCCSCVMELSDAVQDPHWAARKTFSRLVTRGNMTLPALPSILAPELRDPAAATSAPHLGEHDARLAD</sequence>
<accession>Q11E46</accession>
<dbReference type="Gene3D" id="3.40.50.10540">
    <property type="entry name" value="Crotonobetainyl-coa:carnitine coa-transferase, domain 1"/>
    <property type="match status" value="1"/>
</dbReference>
<dbReference type="SUPFAM" id="SSF89796">
    <property type="entry name" value="CoA-transferase family III (CaiB/BaiF)"/>
    <property type="match status" value="1"/>
</dbReference>
<proteinExistence type="predicted"/>
<dbReference type="eggNOG" id="COG1804">
    <property type="taxonomic scope" value="Bacteria"/>
</dbReference>
<gene>
    <name evidence="1" type="ordered locus">Meso_2957</name>
</gene>
<dbReference type="InterPro" id="IPR023606">
    <property type="entry name" value="CoA-Trfase_III_dom_1_sf"/>
</dbReference>
<dbReference type="KEGG" id="mes:Meso_2957"/>
<dbReference type="InterPro" id="IPR050509">
    <property type="entry name" value="CoA-transferase_III"/>
</dbReference>
<dbReference type="STRING" id="266779.Meso_2957"/>
<dbReference type="AlphaFoldDB" id="Q11E46"/>
<reference evidence="1" key="1">
    <citation type="submission" date="2006-06" db="EMBL/GenBank/DDBJ databases">
        <title>Complete sequence of chromosome of Chelativorans sp. BNC1.</title>
        <authorList>
            <consortium name="US DOE Joint Genome Institute"/>
            <person name="Copeland A."/>
            <person name="Lucas S."/>
            <person name="Lapidus A."/>
            <person name="Barry K."/>
            <person name="Detter J.C."/>
            <person name="Glavina del Rio T."/>
            <person name="Hammon N."/>
            <person name="Israni S."/>
            <person name="Dalin E."/>
            <person name="Tice H."/>
            <person name="Pitluck S."/>
            <person name="Chertkov O."/>
            <person name="Brettin T."/>
            <person name="Bruce D."/>
            <person name="Han C."/>
            <person name="Tapia R."/>
            <person name="Gilna P."/>
            <person name="Schmutz J."/>
            <person name="Larimer F."/>
            <person name="Land M."/>
            <person name="Hauser L."/>
            <person name="Kyrpides N."/>
            <person name="Mikhailova N."/>
            <person name="Richardson P."/>
        </authorList>
    </citation>
    <scope>NUCLEOTIDE SEQUENCE</scope>
    <source>
        <strain evidence="1">BNC1</strain>
    </source>
</reference>
<dbReference type="Gene3D" id="3.30.1540.10">
    <property type="entry name" value="formyl-coa transferase, domain 3"/>
    <property type="match status" value="1"/>
</dbReference>
<dbReference type="EMBL" id="CP000390">
    <property type="protein sequence ID" value="ABG64329.1"/>
    <property type="molecule type" value="Genomic_DNA"/>
</dbReference>
<dbReference type="PANTHER" id="PTHR48228:SF5">
    <property type="entry name" value="ALPHA-METHYLACYL-COA RACEMASE"/>
    <property type="match status" value="1"/>
</dbReference>
<name>Q11E46_CHESB</name>
<dbReference type="Pfam" id="PF02515">
    <property type="entry name" value="CoA_transf_3"/>
    <property type="match status" value="1"/>
</dbReference>
<dbReference type="HOGENOM" id="CLU_033975_5_1_5"/>